<organism evidence="2 3">
    <name type="scientific">Trichoglossum hirsutum</name>
    <dbReference type="NCBI Taxonomy" id="265104"/>
    <lineage>
        <taxon>Eukaryota</taxon>
        <taxon>Fungi</taxon>
        <taxon>Dikarya</taxon>
        <taxon>Ascomycota</taxon>
        <taxon>Pezizomycotina</taxon>
        <taxon>Geoglossomycetes</taxon>
        <taxon>Geoglossales</taxon>
        <taxon>Geoglossaceae</taxon>
        <taxon>Trichoglossum</taxon>
    </lineage>
</organism>
<evidence type="ECO:0000313" key="3">
    <source>
        <dbReference type="Proteomes" id="UP000750711"/>
    </source>
</evidence>
<evidence type="ECO:0000313" key="2">
    <source>
        <dbReference type="EMBL" id="KAH0563499.1"/>
    </source>
</evidence>
<proteinExistence type="predicted"/>
<reference evidence="2" key="1">
    <citation type="submission" date="2021-03" db="EMBL/GenBank/DDBJ databases">
        <title>Comparative genomics and phylogenomic investigation of the class Geoglossomycetes provide insights into ecological specialization and systematics.</title>
        <authorList>
            <person name="Melie T."/>
            <person name="Pirro S."/>
            <person name="Miller A.N."/>
            <person name="Quandt A."/>
        </authorList>
    </citation>
    <scope>NUCLEOTIDE SEQUENCE</scope>
    <source>
        <strain evidence="2">CAQ_001_2017</strain>
    </source>
</reference>
<dbReference type="EMBL" id="JAGHQM010000194">
    <property type="protein sequence ID" value="KAH0563499.1"/>
    <property type="molecule type" value="Genomic_DNA"/>
</dbReference>
<sequence>MHASPTSSSGSGFKTPSSSSSESKFKKRRYYPLPRCLSWQVVVQKQQAYRQAILQILQATVTDVNKRNPPSLSPLKLDECNVWMIGNGDFHYARDKHSFIEYHNINATVAGMKVIGFGTIKLDYGAIRRKWRKEN</sequence>
<protein>
    <submittedName>
        <fullName evidence="2">Uncharacterized protein</fullName>
    </submittedName>
</protein>
<evidence type="ECO:0000256" key="1">
    <source>
        <dbReference type="SAM" id="MobiDB-lite"/>
    </source>
</evidence>
<name>A0A9P8RSL7_9PEZI</name>
<accession>A0A9P8RSL7</accession>
<dbReference type="AlphaFoldDB" id="A0A9P8RSL7"/>
<feature type="compositionally biased region" description="Low complexity" evidence="1">
    <location>
        <begin position="1"/>
        <end position="22"/>
    </location>
</feature>
<keyword evidence="3" id="KW-1185">Reference proteome</keyword>
<feature type="region of interest" description="Disordered" evidence="1">
    <location>
        <begin position="1"/>
        <end position="27"/>
    </location>
</feature>
<gene>
    <name evidence="2" type="ORF">GP486_001934</name>
</gene>
<comment type="caution">
    <text evidence="2">The sequence shown here is derived from an EMBL/GenBank/DDBJ whole genome shotgun (WGS) entry which is preliminary data.</text>
</comment>
<dbReference type="Proteomes" id="UP000750711">
    <property type="component" value="Unassembled WGS sequence"/>
</dbReference>